<evidence type="ECO:0000313" key="4">
    <source>
        <dbReference type="EMBL" id="MFB9135479.1"/>
    </source>
</evidence>
<protein>
    <submittedName>
        <fullName evidence="4">SgrR family transcriptional regulator</fullName>
    </submittedName>
</protein>
<feature type="domain" description="Transcriptional regulator SgrR N-terminal HTH" evidence="3">
    <location>
        <begin position="18"/>
        <end position="131"/>
    </location>
</feature>
<dbReference type="InterPro" id="IPR039424">
    <property type="entry name" value="SBP_5"/>
</dbReference>
<dbReference type="EMBL" id="JBHMEP010000002">
    <property type="protein sequence ID" value="MFB9135479.1"/>
    <property type="molecule type" value="Genomic_DNA"/>
</dbReference>
<dbReference type="InterPro" id="IPR000914">
    <property type="entry name" value="SBP_5_dom"/>
</dbReference>
<dbReference type="PANTHER" id="PTHR30290">
    <property type="entry name" value="PERIPLASMIC BINDING COMPONENT OF ABC TRANSPORTER"/>
    <property type="match status" value="1"/>
</dbReference>
<keyword evidence="1" id="KW-0238">DNA-binding</keyword>
<dbReference type="Proteomes" id="UP001589645">
    <property type="component" value="Unassembled WGS sequence"/>
</dbReference>
<sequence length="599" mass="69026">MLSRNISNKRGKVSQLNLLRYYQRLAEFGIGDTTKTALPLVAERLFTSPRHARNLLHQMQQLNWLEWQPRAGRNQRSDLTLHIALDELKSQLASQQLLQGKYDKALSILDHDQVAFGRLLQRTSGASMREGRLHIQLTYKRPFERLVPHQVHRSSERYLIRQIYSCLVTSDQHGHVQPDLAHHWDYDPKHYRWTFYLRPSLTFHDGSPITAETIVSLFAKLTQLENYQIELAHLVNVSAPMANRVEFELSQPDLGFAGLISGVKYCIQPINQVNNTTHTAVTGSGPFQVYNHDHTKLELHAFERYYACRALTDQVSIWHWPEDNHVSQIETNQPEAHHVPVDNCNYYIAPATQSDSHSSNIEQSKIEDGCMFLLFNQTAMPKLSEEQRRYLSYRLSQQAIYQQLAKRGTLFECETAMNLLPQWHDITRPPAQQTNLPTELSIAVYNYSALVYCAHAVKSLLEQLGIRVSITVYSFRELSQHARQKTLDETLIVTNMNLDDNRHASAFSCLLDNPVLHYALGPQASQWLTDSLFNVRANHCLDDYLEALEPIASALINESWMIPMFHHRQTLRFQDVLNDVALTNWGWPDIKNVWSAGSR</sequence>
<organism evidence="4 5">
    <name type="scientific">Vibrio olivae</name>
    <dbReference type="NCBI Taxonomy" id="1243002"/>
    <lineage>
        <taxon>Bacteria</taxon>
        <taxon>Pseudomonadati</taxon>
        <taxon>Pseudomonadota</taxon>
        <taxon>Gammaproteobacteria</taxon>
        <taxon>Vibrionales</taxon>
        <taxon>Vibrionaceae</taxon>
        <taxon>Vibrio</taxon>
    </lineage>
</organism>
<dbReference type="Gene3D" id="3.40.190.10">
    <property type="entry name" value="Periplasmic binding protein-like II"/>
    <property type="match status" value="1"/>
</dbReference>
<dbReference type="PANTHER" id="PTHR30290:SF72">
    <property type="entry name" value="HTH-TYPE TRANSCRIPTIONAL REGULATOR SGRR"/>
    <property type="match status" value="1"/>
</dbReference>
<dbReference type="SUPFAM" id="SSF53850">
    <property type="entry name" value="Periplasmic binding protein-like II"/>
    <property type="match status" value="1"/>
</dbReference>
<feature type="domain" description="Solute-binding protein family 5" evidence="2">
    <location>
        <begin position="176"/>
        <end position="497"/>
    </location>
</feature>
<gene>
    <name evidence="4" type="ORF">ACFFUV_10950</name>
</gene>
<reference evidence="4 5" key="1">
    <citation type="submission" date="2024-09" db="EMBL/GenBank/DDBJ databases">
        <authorList>
            <person name="Sun Q."/>
            <person name="Mori K."/>
        </authorList>
    </citation>
    <scope>NUCLEOTIDE SEQUENCE [LARGE SCALE GENOMIC DNA]</scope>
    <source>
        <strain evidence="4 5">CECT 8064</strain>
    </source>
</reference>
<dbReference type="InterPro" id="IPR025370">
    <property type="entry name" value="SgrR_HTH_N"/>
</dbReference>
<dbReference type="RefSeq" id="WP_390192405.1">
    <property type="nucleotide sequence ID" value="NZ_JBHMEP010000002.1"/>
</dbReference>
<evidence type="ECO:0000313" key="5">
    <source>
        <dbReference type="Proteomes" id="UP001589645"/>
    </source>
</evidence>
<comment type="caution">
    <text evidence="4">The sequence shown here is derived from an EMBL/GenBank/DDBJ whole genome shotgun (WGS) entry which is preliminary data.</text>
</comment>
<dbReference type="CDD" id="cd08507">
    <property type="entry name" value="PBP2_SgrR_like"/>
    <property type="match status" value="1"/>
</dbReference>
<name>A0ABV5HMX1_9VIBR</name>
<evidence type="ECO:0000259" key="3">
    <source>
        <dbReference type="Pfam" id="PF12793"/>
    </source>
</evidence>
<keyword evidence="5" id="KW-1185">Reference proteome</keyword>
<accession>A0ABV5HMX1</accession>
<dbReference type="Pfam" id="PF12793">
    <property type="entry name" value="SgrR_N"/>
    <property type="match status" value="1"/>
</dbReference>
<dbReference type="Pfam" id="PF00496">
    <property type="entry name" value="SBP_bac_5"/>
    <property type="match status" value="1"/>
</dbReference>
<evidence type="ECO:0000256" key="1">
    <source>
        <dbReference type="ARBA" id="ARBA00023125"/>
    </source>
</evidence>
<evidence type="ECO:0000259" key="2">
    <source>
        <dbReference type="Pfam" id="PF00496"/>
    </source>
</evidence>
<proteinExistence type="predicted"/>